<dbReference type="AlphaFoldDB" id="A0A392VFE4"/>
<dbReference type="GO" id="GO:0016301">
    <property type="term" value="F:kinase activity"/>
    <property type="evidence" value="ECO:0007669"/>
    <property type="project" value="UniProtKB-KW"/>
</dbReference>
<evidence type="ECO:0000313" key="2">
    <source>
        <dbReference type="Proteomes" id="UP000265520"/>
    </source>
</evidence>
<comment type="caution">
    <text evidence="1">The sequence shown here is derived from an EMBL/GenBank/DDBJ whole genome shotgun (WGS) entry which is preliminary data.</text>
</comment>
<evidence type="ECO:0000313" key="1">
    <source>
        <dbReference type="EMBL" id="MCI87128.1"/>
    </source>
</evidence>
<keyword evidence="1" id="KW-0418">Kinase</keyword>
<name>A0A392VFE4_9FABA</name>
<feature type="non-terminal residue" evidence="1">
    <location>
        <position position="27"/>
    </location>
</feature>
<accession>A0A392VFE4</accession>
<dbReference type="Proteomes" id="UP000265520">
    <property type="component" value="Unassembled WGS sequence"/>
</dbReference>
<protein>
    <submittedName>
        <fullName evidence="1">Proline-rich receptor-like protein kinase PERK13</fullName>
    </submittedName>
</protein>
<sequence length="27" mass="2922">MIEAAAACVTNEESRRPGIHEVIAILK</sequence>
<dbReference type="EMBL" id="LXQA011158201">
    <property type="protein sequence ID" value="MCI87128.1"/>
    <property type="molecule type" value="Genomic_DNA"/>
</dbReference>
<keyword evidence="2" id="KW-1185">Reference proteome</keyword>
<reference evidence="1 2" key="1">
    <citation type="journal article" date="2018" name="Front. Plant Sci.">
        <title>Red Clover (Trifolium pratense) and Zigzag Clover (T. medium) - A Picture of Genomic Similarities and Differences.</title>
        <authorList>
            <person name="Dluhosova J."/>
            <person name="Istvanek J."/>
            <person name="Nedelnik J."/>
            <person name="Repkova J."/>
        </authorList>
    </citation>
    <scope>NUCLEOTIDE SEQUENCE [LARGE SCALE GENOMIC DNA]</scope>
    <source>
        <strain evidence="2">cv. 10/8</strain>
        <tissue evidence="1">Leaf</tissue>
    </source>
</reference>
<organism evidence="1 2">
    <name type="scientific">Trifolium medium</name>
    <dbReference type="NCBI Taxonomy" id="97028"/>
    <lineage>
        <taxon>Eukaryota</taxon>
        <taxon>Viridiplantae</taxon>
        <taxon>Streptophyta</taxon>
        <taxon>Embryophyta</taxon>
        <taxon>Tracheophyta</taxon>
        <taxon>Spermatophyta</taxon>
        <taxon>Magnoliopsida</taxon>
        <taxon>eudicotyledons</taxon>
        <taxon>Gunneridae</taxon>
        <taxon>Pentapetalae</taxon>
        <taxon>rosids</taxon>
        <taxon>fabids</taxon>
        <taxon>Fabales</taxon>
        <taxon>Fabaceae</taxon>
        <taxon>Papilionoideae</taxon>
        <taxon>50 kb inversion clade</taxon>
        <taxon>NPAAA clade</taxon>
        <taxon>Hologalegina</taxon>
        <taxon>IRL clade</taxon>
        <taxon>Trifolieae</taxon>
        <taxon>Trifolium</taxon>
    </lineage>
</organism>
<keyword evidence="1" id="KW-0675">Receptor</keyword>
<proteinExistence type="predicted"/>
<keyword evidence="1" id="KW-0808">Transferase</keyword>